<dbReference type="GO" id="GO:0017001">
    <property type="term" value="P:antibiotic catabolic process"/>
    <property type="evidence" value="ECO:0007669"/>
    <property type="project" value="UniProtKB-ARBA"/>
</dbReference>
<dbReference type="PANTHER" id="PTHR42951:SF4">
    <property type="entry name" value="ACYL-COENZYME A THIOESTERASE MBLAC2"/>
    <property type="match status" value="1"/>
</dbReference>
<name>A0A099KPK7_COLPS</name>
<dbReference type="SUPFAM" id="SSF56281">
    <property type="entry name" value="Metallo-hydrolase/oxidoreductase"/>
    <property type="match status" value="1"/>
</dbReference>
<dbReference type="InterPro" id="IPR036866">
    <property type="entry name" value="RibonucZ/Hydroxyglut_hydro"/>
</dbReference>
<feature type="domain" description="Metallo-beta-lactamase" evidence="3">
    <location>
        <begin position="80"/>
        <end position="252"/>
    </location>
</feature>
<comment type="similarity">
    <text evidence="1">Belongs to the metallo-beta-lactamase superfamily. Class-B beta-lactamase family.</text>
</comment>
<evidence type="ECO:0000313" key="5">
    <source>
        <dbReference type="Proteomes" id="UP000029843"/>
    </source>
</evidence>
<sequence length="325" mass="36720" precursor="true">MKYTLVTAILFILFTKGAAAEEDKHFINEPTTHLIEVLGEKQWIHGSQDCENNQDHAIEVFQYNESSYVLRQNKCLSYEAPFIYVLIGQKKILVVDTGATENAEEFPLYQTIQSLNQKHSDNTSTNEREIVVIHSHSHSDHYSADSQFIGQANVTVVAANNAGVNEFFEFEQWPEQQANIELGGRNITIIPTPGHQEEAISVYDPQTKWLLTGDTFYPGYIYVKAWGDYKASIARLAEFTNKHNVSAILGSHIEMTNKPGEFYEIGTLYQPEESSLLLTSSDLTTLNERLQQADKPKKIVMDSLIIEPLGFLPKLISSIAKWFIG</sequence>
<organism evidence="4 5">
    <name type="scientific">Colwellia psychrerythraea</name>
    <name type="common">Vibrio psychroerythus</name>
    <dbReference type="NCBI Taxonomy" id="28229"/>
    <lineage>
        <taxon>Bacteria</taxon>
        <taxon>Pseudomonadati</taxon>
        <taxon>Pseudomonadota</taxon>
        <taxon>Gammaproteobacteria</taxon>
        <taxon>Alteromonadales</taxon>
        <taxon>Colwelliaceae</taxon>
        <taxon>Colwellia</taxon>
    </lineage>
</organism>
<keyword evidence="2" id="KW-0732">Signal</keyword>
<feature type="chain" id="PRO_5001949248" evidence="2">
    <location>
        <begin position="21"/>
        <end position="325"/>
    </location>
</feature>
<dbReference type="SMART" id="SM00849">
    <property type="entry name" value="Lactamase_B"/>
    <property type="match status" value="1"/>
</dbReference>
<dbReference type="AlphaFoldDB" id="A0A099KPK7"/>
<reference evidence="4 5" key="1">
    <citation type="submission" date="2014-08" db="EMBL/GenBank/DDBJ databases">
        <title>Genomic and Phenotypic Diversity of Colwellia psychrerythraea strains from Disparate Marine Basins.</title>
        <authorList>
            <person name="Techtmann S.M."/>
            <person name="Stelling S.C."/>
            <person name="Utturkar S.M."/>
            <person name="Alshibli N."/>
            <person name="Harris A."/>
            <person name="Brown S.D."/>
            <person name="Hazen T.C."/>
        </authorList>
    </citation>
    <scope>NUCLEOTIDE SEQUENCE [LARGE SCALE GENOMIC DNA]</scope>
    <source>
        <strain evidence="4 5">ND2E</strain>
    </source>
</reference>
<protein>
    <submittedName>
        <fullName evidence="4">Beta-lactamase domain protein</fullName>
    </submittedName>
</protein>
<dbReference type="InterPro" id="IPR050855">
    <property type="entry name" value="NDM-1-like"/>
</dbReference>
<dbReference type="InterPro" id="IPR001279">
    <property type="entry name" value="Metallo-B-lactamas"/>
</dbReference>
<feature type="signal peptide" evidence="2">
    <location>
        <begin position="1"/>
        <end position="20"/>
    </location>
</feature>
<evidence type="ECO:0000259" key="3">
    <source>
        <dbReference type="SMART" id="SM00849"/>
    </source>
</evidence>
<evidence type="ECO:0000256" key="1">
    <source>
        <dbReference type="ARBA" id="ARBA00005250"/>
    </source>
</evidence>
<dbReference type="Proteomes" id="UP000029843">
    <property type="component" value="Unassembled WGS sequence"/>
</dbReference>
<evidence type="ECO:0000256" key="2">
    <source>
        <dbReference type="SAM" id="SignalP"/>
    </source>
</evidence>
<dbReference type="RefSeq" id="WP_033094151.1">
    <property type="nucleotide sequence ID" value="NZ_JQED01000029.1"/>
</dbReference>
<evidence type="ECO:0000313" key="4">
    <source>
        <dbReference type="EMBL" id="KGJ91563.1"/>
    </source>
</evidence>
<dbReference type="EMBL" id="JQED01000029">
    <property type="protein sequence ID" value="KGJ91563.1"/>
    <property type="molecule type" value="Genomic_DNA"/>
</dbReference>
<dbReference type="PANTHER" id="PTHR42951">
    <property type="entry name" value="METALLO-BETA-LACTAMASE DOMAIN-CONTAINING"/>
    <property type="match status" value="1"/>
</dbReference>
<accession>A0A099KPK7</accession>
<dbReference type="PATRIC" id="fig|28229.4.peg.2483"/>
<dbReference type="OrthoDB" id="7253658at2"/>
<dbReference type="Gene3D" id="3.60.15.10">
    <property type="entry name" value="Ribonuclease Z/Hydroxyacylglutathione hydrolase-like"/>
    <property type="match status" value="1"/>
</dbReference>
<proteinExistence type="inferred from homology"/>
<gene>
    <name evidence="4" type="ORF">ND2E_3428</name>
</gene>
<comment type="caution">
    <text evidence="4">The sequence shown here is derived from an EMBL/GenBank/DDBJ whole genome shotgun (WGS) entry which is preliminary data.</text>
</comment>
<dbReference type="Pfam" id="PF00753">
    <property type="entry name" value="Lactamase_B"/>
    <property type="match status" value="1"/>
</dbReference>